<evidence type="ECO:0000256" key="6">
    <source>
        <dbReference type="ARBA" id="ARBA00022676"/>
    </source>
</evidence>
<evidence type="ECO:0000259" key="16">
    <source>
        <dbReference type="Pfam" id="PF01048"/>
    </source>
</evidence>
<reference evidence="17" key="1">
    <citation type="submission" date="2025-08" db="UniProtKB">
        <authorList>
            <consortium name="Ensembl"/>
        </authorList>
    </citation>
    <scope>IDENTIFICATION</scope>
</reference>
<comment type="similarity">
    <text evidence="2 14">Belongs to the PNP/MTAP phosphorylase family.</text>
</comment>
<evidence type="ECO:0000256" key="10">
    <source>
        <dbReference type="ARBA" id="ARBA00023929"/>
    </source>
</evidence>
<dbReference type="FunFam" id="3.40.50.1580:FF:000004">
    <property type="entry name" value="Purine nucleoside phosphorylase"/>
    <property type="match status" value="1"/>
</dbReference>
<dbReference type="InterPro" id="IPR011270">
    <property type="entry name" value="Pur_Nuc_Pase_Ino/Guo-sp"/>
</dbReference>
<evidence type="ECO:0000256" key="7">
    <source>
        <dbReference type="ARBA" id="ARBA00022679"/>
    </source>
</evidence>
<comment type="catalytic activity">
    <reaction evidence="9 14">
        <text>inosine + phosphate = alpha-D-ribose 1-phosphate + hypoxanthine</text>
        <dbReference type="Rhea" id="RHEA:27646"/>
        <dbReference type="ChEBI" id="CHEBI:17368"/>
        <dbReference type="ChEBI" id="CHEBI:17596"/>
        <dbReference type="ChEBI" id="CHEBI:43474"/>
        <dbReference type="ChEBI" id="CHEBI:57720"/>
        <dbReference type="EC" id="2.4.2.1"/>
    </reaction>
</comment>
<dbReference type="NCBIfam" id="TIGR01697">
    <property type="entry name" value="PNPH-PUNA-XAPA"/>
    <property type="match status" value="1"/>
</dbReference>
<comment type="subunit">
    <text evidence="3">Homotrimer.</text>
</comment>
<accession>A0A8C4ZMS6</accession>
<evidence type="ECO:0000313" key="17">
    <source>
        <dbReference type="Ensembl" id="ENSGMOP00000018175.2"/>
    </source>
</evidence>
<dbReference type="OrthoDB" id="10261782at2759"/>
<gene>
    <name evidence="17" type="primary">pnp6</name>
</gene>
<evidence type="ECO:0000313" key="18">
    <source>
        <dbReference type="Proteomes" id="UP000694546"/>
    </source>
</evidence>
<keyword evidence="18" id="KW-1185">Reference proteome</keyword>
<dbReference type="NCBIfam" id="NF006054">
    <property type="entry name" value="PRK08202.1"/>
    <property type="match status" value="1"/>
</dbReference>
<evidence type="ECO:0000256" key="13">
    <source>
        <dbReference type="ARBA" id="ARBA00054498"/>
    </source>
</evidence>
<dbReference type="GO" id="GO:0006166">
    <property type="term" value="P:purine ribonucleoside salvage"/>
    <property type="evidence" value="ECO:0007669"/>
    <property type="project" value="UniProtKB-KW"/>
</dbReference>
<comment type="catalytic activity">
    <reaction evidence="10 14">
        <text>2'-deoxyguanosine + phosphate = 2-deoxy-alpha-D-ribose 1-phosphate + guanine</text>
        <dbReference type="Rhea" id="RHEA:27738"/>
        <dbReference type="ChEBI" id="CHEBI:16235"/>
        <dbReference type="ChEBI" id="CHEBI:17172"/>
        <dbReference type="ChEBI" id="CHEBI:43474"/>
        <dbReference type="ChEBI" id="CHEBI:57259"/>
        <dbReference type="EC" id="2.4.2.1"/>
    </reaction>
</comment>
<organism evidence="17 18">
    <name type="scientific">Gadus morhua</name>
    <name type="common">Atlantic cod</name>
    <dbReference type="NCBI Taxonomy" id="8049"/>
    <lineage>
        <taxon>Eukaryota</taxon>
        <taxon>Metazoa</taxon>
        <taxon>Chordata</taxon>
        <taxon>Craniata</taxon>
        <taxon>Vertebrata</taxon>
        <taxon>Euteleostomi</taxon>
        <taxon>Actinopterygii</taxon>
        <taxon>Neopterygii</taxon>
        <taxon>Teleostei</taxon>
        <taxon>Neoteleostei</taxon>
        <taxon>Acanthomorphata</taxon>
        <taxon>Zeiogadaria</taxon>
        <taxon>Gadariae</taxon>
        <taxon>Gadiformes</taxon>
        <taxon>Gadoidei</taxon>
        <taxon>Gadidae</taxon>
        <taxon>Gadus</taxon>
    </lineage>
</organism>
<dbReference type="InterPro" id="IPR035994">
    <property type="entry name" value="Nucleoside_phosphorylase_sf"/>
</dbReference>
<dbReference type="InterPro" id="IPR011268">
    <property type="entry name" value="Purine_phosphorylase"/>
</dbReference>
<feature type="binding site" evidence="15">
    <location>
        <position position="70"/>
    </location>
    <ligand>
        <name>phosphate</name>
        <dbReference type="ChEBI" id="CHEBI:43474"/>
    </ligand>
</feature>
<name>A0A8C4ZMS6_GADMO</name>
<dbReference type="Gene3D" id="3.40.50.1580">
    <property type="entry name" value="Nucleoside phosphorylase domain"/>
    <property type="match status" value="1"/>
</dbReference>
<keyword evidence="7 14" id="KW-0808">Transferase</keyword>
<dbReference type="InterPro" id="IPR018099">
    <property type="entry name" value="Purine_phosphorylase-2_CS"/>
</dbReference>
<evidence type="ECO:0000256" key="2">
    <source>
        <dbReference type="ARBA" id="ARBA00006751"/>
    </source>
</evidence>
<evidence type="ECO:0000256" key="3">
    <source>
        <dbReference type="ARBA" id="ARBA00011233"/>
    </source>
</evidence>
<evidence type="ECO:0000256" key="11">
    <source>
        <dbReference type="ARBA" id="ARBA00023950"/>
    </source>
</evidence>
<comment type="function">
    <text evidence="14">The purine nucleoside phosphorylases catalyze the phosphorolytic breakdown of the N-glycosidic bond in the beta-(deoxy)ribonucleoside molecules, with the formation of the corresponding free purine bases and pentose-1-phosphate.</text>
</comment>
<proteinExistence type="inferred from homology"/>
<evidence type="ECO:0000256" key="14">
    <source>
        <dbReference type="PIRNR" id="PIRNR000477"/>
    </source>
</evidence>
<dbReference type="InterPro" id="IPR000845">
    <property type="entry name" value="Nucleoside_phosphorylase_d"/>
</dbReference>
<keyword evidence="8" id="KW-0660">Purine salvage</keyword>
<dbReference type="SUPFAM" id="SSF53167">
    <property type="entry name" value="Purine and uridine phosphorylases"/>
    <property type="match status" value="1"/>
</dbReference>
<dbReference type="Proteomes" id="UP000694546">
    <property type="component" value="Chromosome 9"/>
</dbReference>
<evidence type="ECO:0000256" key="8">
    <source>
        <dbReference type="ARBA" id="ARBA00022726"/>
    </source>
</evidence>
<dbReference type="UniPathway" id="UPA00606"/>
<comment type="catalytic activity">
    <reaction evidence="11 14">
        <text>2'-deoxyinosine + phosphate = 2-deoxy-alpha-D-ribose 1-phosphate + hypoxanthine</text>
        <dbReference type="Rhea" id="RHEA:27750"/>
        <dbReference type="ChEBI" id="CHEBI:17368"/>
        <dbReference type="ChEBI" id="CHEBI:28997"/>
        <dbReference type="ChEBI" id="CHEBI:43474"/>
        <dbReference type="ChEBI" id="CHEBI:57259"/>
        <dbReference type="EC" id="2.4.2.1"/>
    </reaction>
</comment>
<evidence type="ECO:0000256" key="4">
    <source>
        <dbReference type="ARBA" id="ARBA00011886"/>
    </source>
</evidence>
<evidence type="ECO:0000256" key="5">
    <source>
        <dbReference type="ARBA" id="ARBA00013834"/>
    </source>
</evidence>
<dbReference type="Pfam" id="PF01048">
    <property type="entry name" value="PNP_UDP_1"/>
    <property type="match status" value="1"/>
</dbReference>
<dbReference type="EC" id="2.4.2.1" evidence="4 14"/>
<comment type="function">
    <text evidence="13">Catalyzes the phosphorolytic breakdown of the N-glycosidic bond in the beta-(deoxy)ribonucleoside molecules, with the formation of the corresponding free purine bases and pentose-1-phosphate. Preferentially acts on 6-oxopurine nucleosides including inosine and guanosine.</text>
</comment>
<evidence type="ECO:0000256" key="1">
    <source>
        <dbReference type="ARBA" id="ARBA00005058"/>
    </source>
</evidence>
<protein>
    <recommendedName>
        <fullName evidence="5 14">Purine nucleoside phosphorylase</fullName>
        <ecNumber evidence="4 14">2.4.2.1</ecNumber>
    </recommendedName>
    <alternativeName>
        <fullName evidence="14">Inosine-guanosine phosphorylase</fullName>
    </alternativeName>
</protein>
<sequence>MENTSPASNRCSYEDYEATADWLRSKTAQRPKVAIICGSGLGGLAELLHNKVVFPYKDIPLFPQTTVMGHQGQLVFGTLEGQQCVCMQGRFHTYEGYDLKQVTYPVRVFSLLGVKTLILTNASGGLNSSYKVGDIMLIKDQINLPGLVGNNPLCGPNEDRFGERFLCMSDAYDPDLIALAQQTAEEQGIEEFMQKGVYCMVSGPTYESVTEGRALRTLGADTVGMSTALEVVVARHCGLRVLGFSLITNMVVTEYDSKQRANHAEVLETTRMRTQVLEGLVTKIVAKIR</sequence>
<feature type="domain" description="Nucleoside phosphorylase" evidence="16">
    <location>
        <begin position="32"/>
        <end position="285"/>
    </location>
</feature>
<dbReference type="AlphaFoldDB" id="A0A8C4ZMS6"/>
<dbReference type="PANTHER" id="PTHR11904">
    <property type="entry name" value="METHYLTHIOADENOSINE/PURINE NUCLEOSIDE PHOSPHORYLASE"/>
    <property type="match status" value="1"/>
</dbReference>
<feature type="binding site" evidence="15">
    <location>
        <begin position="90"/>
        <end position="92"/>
    </location>
    <ligand>
        <name>phosphate</name>
        <dbReference type="ChEBI" id="CHEBI:43474"/>
    </ligand>
</feature>
<dbReference type="PROSITE" id="PS01240">
    <property type="entry name" value="PNP_MTAP_2"/>
    <property type="match status" value="1"/>
</dbReference>
<dbReference type="PANTHER" id="PTHR11904:SF26">
    <property type="entry name" value="PURINE NUCLEOSIDE PHOSPHORYLASE"/>
    <property type="match status" value="1"/>
</dbReference>
<feature type="binding site" evidence="15">
    <location>
        <position position="207"/>
    </location>
    <ligand>
        <name>a purine D-ribonucleoside</name>
        <dbReference type="ChEBI" id="CHEBI:142355"/>
    </ligand>
</feature>
<dbReference type="GO" id="GO:0004731">
    <property type="term" value="F:purine-nucleoside phosphorylase activity"/>
    <property type="evidence" value="ECO:0007669"/>
    <property type="project" value="UniProtKB-EC"/>
</dbReference>
<feature type="binding site" evidence="15">
    <location>
        <position position="39"/>
    </location>
    <ligand>
        <name>phosphate</name>
        <dbReference type="ChEBI" id="CHEBI:43474"/>
    </ligand>
</feature>
<comment type="catalytic activity">
    <reaction evidence="12 14">
        <text>guanosine + phosphate = alpha-D-ribose 1-phosphate + guanine</text>
        <dbReference type="Rhea" id="RHEA:13233"/>
        <dbReference type="ChEBI" id="CHEBI:16235"/>
        <dbReference type="ChEBI" id="CHEBI:16750"/>
        <dbReference type="ChEBI" id="CHEBI:43474"/>
        <dbReference type="ChEBI" id="CHEBI:57720"/>
        <dbReference type="EC" id="2.4.2.1"/>
    </reaction>
</comment>
<reference evidence="17" key="2">
    <citation type="submission" date="2025-09" db="UniProtKB">
        <authorList>
            <consortium name="Ensembl"/>
        </authorList>
    </citation>
    <scope>IDENTIFICATION</scope>
</reference>
<comment type="pathway">
    <text evidence="1 14">Purine metabolism; purine nucleoside salvage.</text>
</comment>
<feature type="binding site" evidence="15">
    <location>
        <position position="226"/>
    </location>
    <ligand>
        <name>phosphate</name>
        <dbReference type="ChEBI" id="CHEBI:43474"/>
    </ligand>
</feature>
<evidence type="ECO:0000256" key="15">
    <source>
        <dbReference type="PIRSR" id="PIRSR000477-2"/>
    </source>
</evidence>
<dbReference type="PIRSF" id="PIRSF000477">
    <property type="entry name" value="PurNPase"/>
    <property type="match status" value="1"/>
</dbReference>
<dbReference type="OMA" id="TTRICAQ"/>
<dbReference type="NCBIfam" id="TIGR01700">
    <property type="entry name" value="PNPH"/>
    <property type="match status" value="1"/>
</dbReference>
<dbReference type="GeneTree" id="ENSGT00950000182991"/>
<evidence type="ECO:0000256" key="12">
    <source>
        <dbReference type="ARBA" id="ARBA00023970"/>
    </source>
</evidence>
<feature type="binding site" evidence="15">
    <location>
        <position position="249"/>
    </location>
    <ligand>
        <name>a purine D-ribonucleoside</name>
        <dbReference type="ChEBI" id="CHEBI:142355"/>
    </ligand>
</feature>
<feature type="binding site" evidence="15">
    <location>
        <position position="122"/>
    </location>
    <ligand>
        <name>phosphate</name>
        <dbReference type="ChEBI" id="CHEBI:43474"/>
    </ligand>
</feature>
<dbReference type="Ensembl" id="ENSGMOT00000018622.2">
    <property type="protein sequence ID" value="ENSGMOP00000018175.2"/>
    <property type="gene ID" value="ENSGMOG00000016927.2"/>
</dbReference>
<evidence type="ECO:0000256" key="9">
    <source>
        <dbReference type="ARBA" id="ARBA00023918"/>
    </source>
</evidence>
<keyword evidence="6 14" id="KW-0328">Glycosyltransferase</keyword>
<dbReference type="CDD" id="cd09009">
    <property type="entry name" value="PNP-EcPNPII_like"/>
    <property type="match status" value="1"/>
</dbReference>
<dbReference type="GO" id="GO:0005737">
    <property type="term" value="C:cytoplasm"/>
    <property type="evidence" value="ECO:0007669"/>
    <property type="project" value="TreeGrafter"/>
</dbReference>